<organism evidence="1 2">
    <name type="scientific">Staphylococcus phage MVC_VPHSA1</name>
    <dbReference type="NCBI Taxonomy" id="3088876"/>
    <lineage>
        <taxon>Viruses</taxon>
        <taxon>Duplodnaviria</taxon>
        <taxon>Heunggongvirae</taxon>
        <taxon>Uroviricota</taxon>
        <taxon>Caudoviricetes</taxon>
        <taxon>Ehrlichviridae</taxon>
        <taxon>Chennaivirus</taxon>
        <taxon>Chennaivirus MVCVPHSA1</taxon>
    </lineage>
</organism>
<sequence>MQALARGGYSAQQVMDVLHAKHKPRNVRFRYDLLDRNLNYKRTLKNVLEGEVAFAAFATIKRTGKFKIEEEYVPAHIDRAERTVITKLEVSQKTQLLVLITGLRLTL</sequence>
<dbReference type="Proteomes" id="UP001322219">
    <property type="component" value="Segment"/>
</dbReference>
<accession>A0ABZ0QYL3</accession>
<evidence type="ECO:0000313" key="2">
    <source>
        <dbReference type="Proteomes" id="UP001322219"/>
    </source>
</evidence>
<evidence type="ECO:0000313" key="1">
    <source>
        <dbReference type="EMBL" id="WPF64882.1"/>
    </source>
</evidence>
<reference evidence="1 2" key="1">
    <citation type="submission" date="2023-10" db="EMBL/GenBank/DDBJ databases">
        <title>Genome Sequence of the Siphoviridae Staphylococcus aureus Phage MVC_VPHSA1.</title>
        <authorList>
            <person name="Deepak S.J."/>
            <person name="Porteen K."/>
            <person name="Wilfred R."/>
            <person name="Anbazhagan S."/>
            <person name="Elango A."/>
            <person name="Senthil Kumar T."/>
            <person name="Narendra B."/>
            <person name="Sureshkannan S."/>
            <person name="Nithya Quintoil M."/>
            <person name="Charley C.A."/>
            <person name="Teresa S."/>
            <person name="Raghavendra A.G."/>
        </authorList>
    </citation>
    <scope>NUCLEOTIDE SEQUENCE [LARGE SCALE GENOMIC DNA]</scope>
</reference>
<dbReference type="EMBL" id="OR670591">
    <property type="protein sequence ID" value="WPF64882.1"/>
    <property type="molecule type" value="Genomic_DNA"/>
</dbReference>
<protein>
    <submittedName>
        <fullName evidence="1">Uncharacterized protein</fullName>
    </submittedName>
</protein>
<proteinExistence type="predicted"/>
<gene>
    <name evidence="1" type="ORF">FBHYGVHD_CDS0035</name>
</gene>
<keyword evidence="2" id="KW-1185">Reference proteome</keyword>
<name>A0ABZ0QYL3_9CAUD</name>